<protein>
    <submittedName>
        <fullName evidence="2">TetR family transcriptional regulator</fullName>
    </submittedName>
</protein>
<organism evidence="2 3">
    <name type="scientific">Enterococcus cecorum</name>
    <dbReference type="NCBI Taxonomy" id="44008"/>
    <lineage>
        <taxon>Bacteria</taxon>
        <taxon>Bacillati</taxon>
        <taxon>Bacillota</taxon>
        <taxon>Bacilli</taxon>
        <taxon>Lactobacillales</taxon>
        <taxon>Enterococcaceae</taxon>
        <taxon>Enterococcus</taxon>
    </lineage>
</organism>
<evidence type="ECO:0000256" key="1">
    <source>
        <dbReference type="ARBA" id="ARBA00023125"/>
    </source>
</evidence>
<keyword evidence="1" id="KW-0238">DNA-binding</keyword>
<gene>
    <name evidence="2" type="ORF">B5E88_06045</name>
</gene>
<dbReference type="SUPFAM" id="SSF46689">
    <property type="entry name" value="Homeodomain-like"/>
    <property type="match status" value="1"/>
</dbReference>
<accession>A0A1Y4QZM6</accession>
<proteinExistence type="predicted"/>
<dbReference type="InterPro" id="IPR001647">
    <property type="entry name" value="HTH_TetR"/>
</dbReference>
<dbReference type="Pfam" id="PF00440">
    <property type="entry name" value="TetR_N"/>
    <property type="match status" value="1"/>
</dbReference>
<comment type="caution">
    <text evidence="2">The sequence shown here is derived from an EMBL/GenBank/DDBJ whole genome shotgun (WGS) entry which is preliminary data.</text>
</comment>
<name>A0A1Y4QZM6_9ENTE</name>
<dbReference type="GO" id="GO:0003677">
    <property type="term" value="F:DNA binding"/>
    <property type="evidence" value="ECO:0007669"/>
    <property type="project" value="UniProtKB-UniRule"/>
</dbReference>
<sequence length="188" mass="22416">MKRVTYTKEMIVDAGLNAIFEQDFKHLTARAIANELGCSPQPIYLQFENMDDLKDAIVAKLWQRCHNYMELKHKKDSRKMINYPLSFIRYALKKPNWYQSCFQDMSGNPKEVNEKLKTYFMTEIFEFERNLTDKEQKFFFIEAFAYIHGLIGAVNSGRIRKDESQIAHRWENYLQDLAQRYPLSFEAQ</sequence>
<dbReference type="EMBL" id="NFLC01000009">
    <property type="protein sequence ID" value="OUQ10520.1"/>
    <property type="molecule type" value="Genomic_DNA"/>
</dbReference>
<evidence type="ECO:0000313" key="3">
    <source>
        <dbReference type="Proteomes" id="UP000196074"/>
    </source>
</evidence>
<evidence type="ECO:0000313" key="2">
    <source>
        <dbReference type="EMBL" id="OUQ10520.1"/>
    </source>
</evidence>
<dbReference type="Gene3D" id="1.10.357.10">
    <property type="entry name" value="Tetracycline Repressor, domain 2"/>
    <property type="match status" value="1"/>
</dbReference>
<dbReference type="RefSeq" id="WP_047242518.1">
    <property type="nucleotide sequence ID" value="NZ_CP144502.1"/>
</dbReference>
<dbReference type="AlphaFoldDB" id="A0A1Y4QZM6"/>
<dbReference type="InterPro" id="IPR009057">
    <property type="entry name" value="Homeodomain-like_sf"/>
</dbReference>
<dbReference type="PROSITE" id="PS50977">
    <property type="entry name" value="HTH_TETR_2"/>
    <property type="match status" value="1"/>
</dbReference>
<reference evidence="3" key="1">
    <citation type="submission" date="2017-04" db="EMBL/GenBank/DDBJ databases">
        <title>Function of individual gut microbiota members based on whole genome sequencing of pure cultures obtained from chicken caecum.</title>
        <authorList>
            <person name="Medvecky M."/>
            <person name="Cejkova D."/>
            <person name="Polansky O."/>
            <person name="Karasova D."/>
            <person name="Kubasova T."/>
            <person name="Cizek A."/>
            <person name="Rychlik I."/>
        </authorList>
    </citation>
    <scope>NUCLEOTIDE SEQUENCE [LARGE SCALE GENOMIC DNA]</scope>
    <source>
        <strain evidence="3">An144</strain>
    </source>
</reference>
<dbReference type="Proteomes" id="UP000196074">
    <property type="component" value="Unassembled WGS sequence"/>
</dbReference>